<gene>
    <name evidence="2" type="ORF">B0T16DRAFT_395177</name>
</gene>
<dbReference type="AlphaFoldDB" id="A0AA39XTD2"/>
<feature type="region of interest" description="Disordered" evidence="1">
    <location>
        <begin position="185"/>
        <end position="212"/>
    </location>
</feature>
<name>A0AA39XTD2_9PEZI</name>
<feature type="compositionally biased region" description="Polar residues" evidence="1">
    <location>
        <begin position="567"/>
        <end position="579"/>
    </location>
</feature>
<keyword evidence="3" id="KW-1185">Reference proteome</keyword>
<dbReference type="GO" id="GO:0004622">
    <property type="term" value="F:phosphatidylcholine lysophospholipase activity"/>
    <property type="evidence" value="ECO:0007669"/>
    <property type="project" value="TreeGrafter"/>
</dbReference>
<feature type="region of interest" description="Disordered" evidence="1">
    <location>
        <begin position="552"/>
        <end position="589"/>
    </location>
</feature>
<organism evidence="2 3">
    <name type="scientific">Cercophora newfieldiana</name>
    <dbReference type="NCBI Taxonomy" id="92897"/>
    <lineage>
        <taxon>Eukaryota</taxon>
        <taxon>Fungi</taxon>
        <taxon>Dikarya</taxon>
        <taxon>Ascomycota</taxon>
        <taxon>Pezizomycotina</taxon>
        <taxon>Sordariomycetes</taxon>
        <taxon>Sordariomycetidae</taxon>
        <taxon>Sordariales</taxon>
        <taxon>Lasiosphaeriaceae</taxon>
        <taxon>Cercophora</taxon>
    </lineage>
</organism>
<evidence type="ECO:0008006" key="4">
    <source>
        <dbReference type="Google" id="ProtNLM"/>
    </source>
</evidence>
<sequence>MVGSRSGGTMKDSDVEGWSGYRVDQINVRAQVIVPFTKPNVVLINGGTNDATQNYNVLTVGDRMRGMINFIYSQSPGVSIVLSTLLPKANFQGNHAAQGQKIVLCEMDDGFLTTADLPDGTHPNDGGYKKMASKWHQAIGQLETSVVPSGVVSFSDAAGASGMCDRQSSQCEPQERPWVDVAQPCSAGGDDGPIVSPGLPGAPGSASPDPDGDELTTTILTADPIVWNAPTVHCNPPCIVVFPPKTLVTAQPSIPLPTLVITGTFAGVTAAPVARVISPPPPWPYGSAFSFSLSSSSSLTTDWPAPPVYEGDPDPPIMVTSAFPSDTATWVTESVPGPTTKVVDGQPWPVIPCWAWFIWSCPPNVGGIVLKGWGKPGIYPRGGPPPLPSITSPGLRFPPFPWPNIEVLPDLTPSYPEEPEPDEQCETAIVDICTTTTSYGIVARRGGPTPTETTTTTETIESCTQVTGCGREDITATTTESSTATAVPLVIFPSNPHSVDDLRVALHAMVDITNVYESSSSYLGTIFFFYAKLTQNQVDYLDGRSDVDGVKRRSVEDGLNPGANIESPGQGNGRQSARRSPSGKKNRRTQLLEDAHVRKMIYIIQAITDQGALFVTGSGNWAAGAQHVYGCPALLADPSHANHVPNMLVVGGAFPDGSYVMACSDSPFVDVYAPSKPLVPHQRCGEFCRGFYCPDSPIKTNPDFLDPRNPDSVQNPSSPNHNQWTGADPRDPADPGVISKDPQNPFPTITGTPAPTDCVSTTSTVQCVGNGGRQACYTQTGVCVKNAPPMPTPSVISSVSCPTNQVCLITKAQTTNCQNVARTAIPDLPAATLTTSSPDPKWTSAPSSPRGAAIPGIFRRDVEPQPAPLSNATDIAPPGHLAKRQSNQVCDTLLTCQQCGTVRYVPCVRAEVKAYVVNGGTDLIAKVYIDGTERCEARGRANCEQTSDANGNPCWNVFGKPIDCGGGSQILWEGELITLYHDGNVFPLSFGPKTSTTQYQHDVRG</sequence>
<feature type="region of interest" description="Disordered" evidence="1">
    <location>
        <begin position="831"/>
        <end position="850"/>
    </location>
</feature>
<dbReference type="PANTHER" id="PTHR30383">
    <property type="entry name" value="THIOESTERASE 1/PROTEASE 1/LYSOPHOSPHOLIPASE L1"/>
    <property type="match status" value="1"/>
</dbReference>
<feature type="region of interest" description="Disordered" evidence="1">
    <location>
        <begin position="702"/>
        <end position="754"/>
    </location>
</feature>
<dbReference type="GO" id="GO:0006508">
    <property type="term" value="P:proteolysis"/>
    <property type="evidence" value="ECO:0007669"/>
    <property type="project" value="InterPro"/>
</dbReference>
<evidence type="ECO:0000256" key="1">
    <source>
        <dbReference type="SAM" id="MobiDB-lite"/>
    </source>
</evidence>
<dbReference type="EMBL" id="JAULSV010000007">
    <property type="protein sequence ID" value="KAK0639445.1"/>
    <property type="molecule type" value="Genomic_DNA"/>
</dbReference>
<reference evidence="2" key="1">
    <citation type="submission" date="2023-06" db="EMBL/GenBank/DDBJ databases">
        <title>Genome-scale phylogeny and comparative genomics of the fungal order Sordariales.</title>
        <authorList>
            <consortium name="Lawrence Berkeley National Laboratory"/>
            <person name="Hensen N."/>
            <person name="Bonometti L."/>
            <person name="Westerberg I."/>
            <person name="Brannstrom I.O."/>
            <person name="Guillou S."/>
            <person name="Cros-Aarteil S."/>
            <person name="Calhoun S."/>
            <person name="Haridas S."/>
            <person name="Kuo A."/>
            <person name="Mondo S."/>
            <person name="Pangilinan J."/>
            <person name="Riley R."/>
            <person name="Labutti K."/>
            <person name="Andreopoulos B."/>
            <person name="Lipzen A."/>
            <person name="Chen C."/>
            <person name="Yanf M."/>
            <person name="Daum C."/>
            <person name="Ng V."/>
            <person name="Clum A."/>
            <person name="Steindorff A."/>
            <person name="Ohm R."/>
            <person name="Martin F."/>
            <person name="Silar P."/>
            <person name="Natvig D."/>
            <person name="Lalanne C."/>
            <person name="Gautier V."/>
            <person name="Ament-Velasquez S.L."/>
            <person name="Kruys A."/>
            <person name="Hutchinson M.I."/>
            <person name="Powell A.J."/>
            <person name="Barry K."/>
            <person name="Miller A.N."/>
            <person name="Grigoriev I.V."/>
            <person name="Debuchy R."/>
            <person name="Gladieux P."/>
            <person name="Thoren M.H."/>
            <person name="Johannesson H."/>
        </authorList>
    </citation>
    <scope>NUCLEOTIDE SEQUENCE</scope>
    <source>
        <strain evidence="2">SMH2532-1</strain>
    </source>
</reference>
<dbReference type="PANTHER" id="PTHR30383:SF31">
    <property type="entry name" value="SGNH HYDROLASE-TYPE ESTERASE DOMAIN-CONTAINING PROTEIN-RELATED"/>
    <property type="match status" value="1"/>
</dbReference>
<comment type="caution">
    <text evidence="2">The sequence shown here is derived from an EMBL/GenBank/DDBJ whole genome shotgun (WGS) entry which is preliminary data.</text>
</comment>
<protein>
    <recommendedName>
        <fullName evidence="4">SGNH hydrolase-type esterase domain-containing protein</fullName>
    </recommendedName>
</protein>
<dbReference type="InterPro" id="IPR036852">
    <property type="entry name" value="Peptidase_S8/S53_dom_sf"/>
</dbReference>
<feature type="compositionally biased region" description="Polar residues" evidence="1">
    <location>
        <begin position="711"/>
        <end position="725"/>
    </location>
</feature>
<evidence type="ECO:0000313" key="2">
    <source>
        <dbReference type="EMBL" id="KAK0639445.1"/>
    </source>
</evidence>
<dbReference type="GO" id="GO:0004252">
    <property type="term" value="F:serine-type endopeptidase activity"/>
    <property type="evidence" value="ECO:0007669"/>
    <property type="project" value="InterPro"/>
</dbReference>
<dbReference type="InterPro" id="IPR036514">
    <property type="entry name" value="SGNH_hydro_sf"/>
</dbReference>
<dbReference type="SUPFAM" id="SSF52266">
    <property type="entry name" value="SGNH hydrolase"/>
    <property type="match status" value="1"/>
</dbReference>
<accession>A0AA39XTD2</accession>
<feature type="compositionally biased region" description="Low complexity" evidence="1">
    <location>
        <begin position="196"/>
        <end position="209"/>
    </location>
</feature>
<dbReference type="SUPFAM" id="SSF52743">
    <property type="entry name" value="Subtilisin-like"/>
    <property type="match status" value="1"/>
</dbReference>
<evidence type="ECO:0000313" key="3">
    <source>
        <dbReference type="Proteomes" id="UP001174936"/>
    </source>
</evidence>
<dbReference type="Gene3D" id="3.40.50.1110">
    <property type="entry name" value="SGNH hydrolase"/>
    <property type="match status" value="1"/>
</dbReference>
<dbReference type="Proteomes" id="UP001174936">
    <property type="component" value="Unassembled WGS sequence"/>
</dbReference>
<dbReference type="InterPro" id="IPR051532">
    <property type="entry name" value="Ester_Hydrolysis_Enzymes"/>
</dbReference>
<proteinExistence type="predicted"/>